<feature type="region of interest" description="Disordered" evidence="1">
    <location>
        <begin position="19"/>
        <end position="61"/>
    </location>
</feature>
<proteinExistence type="predicted"/>
<evidence type="ECO:0000256" key="1">
    <source>
        <dbReference type="SAM" id="MobiDB-lite"/>
    </source>
</evidence>
<dbReference type="Pfam" id="PF10648">
    <property type="entry name" value="Gmad2"/>
    <property type="match status" value="1"/>
</dbReference>
<dbReference type="EMBL" id="JBHSAY010000015">
    <property type="protein sequence ID" value="MFC4134473.1"/>
    <property type="molecule type" value="Genomic_DNA"/>
</dbReference>
<keyword evidence="4" id="KW-1185">Reference proteome</keyword>
<sequence>MKRFFVAIVVLATVAGCTPKSGTVGDAPTGAPPTSAAATPTVPPTESPSSAPTPDATASSRPAGTITISLWLVRNGRIAYTQRTRPTTQSTSQLALTELATGPTTVEASAGLTTGFPGGTTFRIVGISDGVETVSFSPGFYDGGRDAARLRQAQVVYTLSQFSTVTKVAFQRDGTALAAPVGRADYTDLLPAIVVTNPVIGQRRGSPITVAGTADVFEATVNIRVLDAAGKQIATTFTTATCGSGCRGSFSVRVSYRVGRAQAGIVEVFWISPNDSSHSDVVRIPVTLLA</sequence>
<dbReference type="RefSeq" id="WP_253761377.1">
    <property type="nucleotide sequence ID" value="NZ_JAMZDZ010000001.1"/>
</dbReference>
<protein>
    <submittedName>
        <fullName evidence="3">Gmad2 immunoglobulin-like domain-containing protein</fullName>
    </submittedName>
</protein>
<accession>A0ABV8LVK4</accession>
<dbReference type="InterPro" id="IPR019606">
    <property type="entry name" value="GerMN"/>
</dbReference>
<dbReference type="PROSITE" id="PS51257">
    <property type="entry name" value="PROKAR_LIPOPROTEIN"/>
    <property type="match status" value="1"/>
</dbReference>
<evidence type="ECO:0000313" key="3">
    <source>
        <dbReference type="EMBL" id="MFC4134473.1"/>
    </source>
</evidence>
<feature type="compositionally biased region" description="Low complexity" evidence="1">
    <location>
        <begin position="27"/>
        <end position="40"/>
    </location>
</feature>
<feature type="domain" description="GerMN" evidence="2">
    <location>
        <begin position="92"/>
        <end position="181"/>
    </location>
</feature>
<evidence type="ECO:0000259" key="2">
    <source>
        <dbReference type="SMART" id="SM00909"/>
    </source>
</evidence>
<dbReference type="Proteomes" id="UP001595816">
    <property type="component" value="Unassembled WGS sequence"/>
</dbReference>
<organism evidence="3 4">
    <name type="scientific">Hamadaea flava</name>
    <dbReference type="NCBI Taxonomy" id="1742688"/>
    <lineage>
        <taxon>Bacteria</taxon>
        <taxon>Bacillati</taxon>
        <taxon>Actinomycetota</taxon>
        <taxon>Actinomycetes</taxon>
        <taxon>Micromonosporales</taxon>
        <taxon>Micromonosporaceae</taxon>
        <taxon>Hamadaea</taxon>
    </lineage>
</organism>
<reference evidence="4" key="1">
    <citation type="journal article" date="2019" name="Int. J. Syst. Evol. Microbiol.">
        <title>The Global Catalogue of Microorganisms (GCM) 10K type strain sequencing project: providing services to taxonomists for standard genome sequencing and annotation.</title>
        <authorList>
            <consortium name="The Broad Institute Genomics Platform"/>
            <consortium name="The Broad Institute Genome Sequencing Center for Infectious Disease"/>
            <person name="Wu L."/>
            <person name="Ma J."/>
        </authorList>
    </citation>
    <scope>NUCLEOTIDE SEQUENCE [LARGE SCALE GENOMIC DNA]</scope>
    <source>
        <strain evidence="4">CGMCC 4.7289</strain>
    </source>
</reference>
<dbReference type="InterPro" id="IPR018911">
    <property type="entry name" value="Gmad2_Ig-like_dom"/>
</dbReference>
<dbReference type="SMART" id="SM00909">
    <property type="entry name" value="Germane"/>
    <property type="match status" value="1"/>
</dbReference>
<evidence type="ECO:0000313" key="4">
    <source>
        <dbReference type="Proteomes" id="UP001595816"/>
    </source>
</evidence>
<dbReference type="Pfam" id="PF10646">
    <property type="entry name" value="Germane"/>
    <property type="match status" value="1"/>
</dbReference>
<comment type="caution">
    <text evidence="3">The sequence shown here is derived from an EMBL/GenBank/DDBJ whole genome shotgun (WGS) entry which is preliminary data.</text>
</comment>
<feature type="compositionally biased region" description="Low complexity" evidence="1">
    <location>
        <begin position="47"/>
        <end position="61"/>
    </location>
</feature>
<gene>
    <name evidence="3" type="ORF">ACFOZ4_28005</name>
</gene>
<name>A0ABV8LVK4_9ACTN</name>